<dbReference type="PANTHER" id="PTHR31126">
    <property type="entry name" value="TYROSINE-PROTEIN PHOSPHATASE"/>
    <property type="match status" value="1"/>
</dbReference>
<proteinExistence type="predicted"/>
<dbReference type="AlphaFoldDB" id="L8GGV3"/>
<gene>
    <name evidence="2" type="ORF">ACA1_033450</name>
</gene>
<dbReference type="RefSeq" id="XP_004334210.1">
    <property type="nucleotide sequence ID" value="XM_004334162.1"/>
</dbReference>
<evidence type="ECO:0000256" key="1">
    <source>
        <dbReference type="SAM" id="MobiDB-lite"/>
    </source>
</evidence>
<evidence type="ECO:0008006" key="4">
    <source>
        <dbReference type="Google" id="ProtNLM"/>
    </source>
</evidence>
<accession>L8GGV3</accession>
<dbReference type="InterPro" id="IPR029021">
    <property type="entry name" value="Prot-tyrosine_phosphatase-like"/>
</dbReference>
<name>L8GGV3_ACACF</name>
<dbReference type="EMBL" id="KB008125">
    <property type="protein sequence ID" value="ELR12197.1"/>
    <property type="molecule type" value="Genomic_DNA"/>
</dbReference>
<dbReference type="PANTHER" id="PTHR31126:SF1">
    <property type="entry name" value="TYROSINE SPECIFIC PROTEIN PHOSPHATASES DOMAIN-CONTAINING PROTEIN"/>
    <property type="match status" value="1"/>
</dbReference>
<dbReference type="STRING" id="1257118.L8GGV3"/>
<feature type="region of interest" description="Disordered" evidence="1">
    <location>
        <begin position="456"/>
        <end position="746"/>
    </location>
</feature>
<feature type="compositionally biased region" description="Basic residues" evidence="1">
    <location>
        <begin position="515"/>
        <end position="527"/>
    </location>
</feature>
<feature type="compositionally biased region" description="Basic and acidic residues" evidence="1">
    <location>
        <begin position="1"/>
        <end position="10"/>
    </location>
</feature>
<dbReference type="VEuPathDB" id="AmoebaDB:ACA1_033450"/>
<dbReference type="SUPFAM" id="SSF52799">
    <property type="entry name" value="(Phosphotyrosine protein) phosphatases II"/>
    <property type="match status" value="1"/>
</dbReference>
<feature type="compositionally biased region" description="Low complexity" evidence="1">
    <location>
        <begin position="706"/>
        <end position="727"/>
    </location>
</feature>
<reference evidence="2 3" key="1">
    <citation type="journal article" date="2013" name="Genome Biol.">
        <title>Genome of Acanthamoeba castellanii highlights extensive lateral gene transfer and early evolution of tyrosine kinase signaling.</title>
        <authorList>
            <person name="Clarke M."/>
            <person name="Lohan A.J."/>
            <person name="Liu B."/>
            <person name="Lagkouvardos I."/>
            <person name="Roy S."/>
            <person name="Zafar N."/>
            <person name="Bertelli C."/>
            <person name="Schilde C."/>
            <person name="Kianianmomeni A."/>
            <person name="Burglin T.R."/>
            <person name="Frech C."/>
            <person name="Turcotte B."/>
            <person name="Kopec K.O."/>
            <person name="Synnott J.M."/>
            <person name="Choo C."/>
            <person name="Paponov I."/>
            <person name="Finkler A."/>
            <person name="Soon Heng Tan C."/>
            <person name="Hutchins A.P."/>
            <person name="Weinmeier T."/>
            <person name="Rattei T."/>
            <person name="Chu J.S."/>
            <person name="Gimenez G."/>
            <person name="Irimia M."/>
            <person name="Rigden D.J."/>
            <person name="Fitzpatrick D.A."/>
            <person name="Lorenzo-Morales J."/>
            <person name="Bateman A."/>
            <person name="Chiu C.H."/>
            <person name="Tang P."/>
            <person name="Hegemann P."/>
            <person name="Fromm H."/>
            <person name="Raoult D."/>
            <person name="Greub G."/>
            <person name="Miranda-Saavedra D."/>
            <person name="Chen N."/>
            <person name="Nash P."/>
            <person name="Ginger M.L."/>
            <person name="Horn M."/>
            <person name="Schaap P."/>
            <person name="Caler L."/>
            <person name="Loftus B."/>
        </authorList>
    </citation>
    <scope>NUCLEOTIDE SEQUENCE [LARGE SCALE GENOMIC DNA]</scope>
    <source>
        <strain evidence="2 3">Neff</strain>
    </source>
</reference>
<feature type="compositionally biased region" description="Low complexity" evidence="1">
    <location>
        <begin position="541"/>
        <end position="582"/>
    </location>
</feature>
<evidence type="ECO:0000313" key="3">
    <source>
        <dbReference type="Proteomes" id="UP000011083"/>
    </source>
</evidence>
<feature type="compositionally biased region" description="Basic and acidic residues" evidence="1">
    <location>
        <begin position="458"/>
        <end position="483"/>
    </location>
</feature>
<dbReference type="Proteomes" id="UP000011083">
    <property type="component" value="Unassembled WGS sequence"/>
</dbReference>
<feature type="region of interest" description="Disordered" evidence="1">
    <location>
        <begin position="1"/>
        <end position="21"/>
    </location>
</feature>
<dbReference type="Pfam" id="PF13350">
    <property type="entry name" value="Y_phosphatase3"/>
    <property type="match status" value="1"/>
</dbReference>
<dbReference type="Gene3D" id="3.90.190.10">
    <property type="entry name" value="Protein tyrosine phosphatase superfamily"/>
    <property type="match status" value="1"/>
</dbReference>
<dbReference type="KEGG" id="acan:ACA1_033450"/>
<keyword evidence="3" id="KW-1185">Reference proteome</keyword>
<dbReference type="GO" id="GO:0004721">
    <property type="term" value="F:phosphoprotein phosphatase activity"/>
    <property type="evidence" value="ECO:0007669"/>
    <property type="project" value="InterPro"/>
</dbReference>
<dbReference type="GeneID" id="14912687"/>
<feature type="compositionally biased region" description="Low complexity" evidence="1">
    <location>
        <begin position="637"/>
        <end position="661"/>
    </location>
</feature>
<protein>
    <recommendedName>
        <fullName evidence="4">Tyrosine specific protein phosphatases domain-containing protein</fullName>
    </recommendedName>
</protein>
<dbReference type="InterPro" id="IPR026893">
    <property type="entry name" value="Tyr/Ser_Pase_IphP-type"/>
</dbReference>
<organism evidence="2 3">
    <name type="scientific">Acanthamoeba castellanii (strain ATCC 30010 / Neff)</name>
    <dbReference type="NCBI Taxonomy" id="1257118"/>
    <lineage>
        <taxon>Eukaryota</taxon>
        <taxon>Amoebozoa</taxon>
        <taxon>Discosea</taxon>
        <taxon>Longamoebia</taxon>
        <taxon>Centramoebida</taxon>
        <taxon>Acanthamoebidae</taxon>
        <taxon>Acanthamoeba</taxon>
    </lineage>
</organism>
<dbReference type="OrthoDB" id="17139at2759"/>
<evidence type="ECO:0000313" key="2">
    <source>
        <dbReference type="EMBL" id="ELR12197.1"/>
    </source>
</evidence>
<sequence length="759" mass="83133">MEKRRSQHGAEDEEIEVEGNPFEALHFPPARKFGSGIYRVDGSVTRKGEEKPNLYDSARLEEARAGRLEATKEDVVGKLLFNFRDLKDATNTGRSRLRIKPGRVYRTACIARGDVDIDQIAKIIAYIKDEVGIRTIIDFRNKDEKQADPFDRVLEDFYPTTKATTPNIEGHPRRFHIPLMNLDFKLRGLFNLGTNKLTKLKLIGAALPVGHGVTPTEVMSKNAMNVMGLLGLNQLMLVYCGKEIAQVLRLCTDPTNYPIMYHCSSGKDRTGLITALILRCCEADTKDIIANYHESEIALDPVMPRIGMHHHHHHHHRPLSAPFLTRVVVAASCQCSVEENREKGLDAGFDGTPPQVMHETLKFIKAHWGYTSHYLDSVGFPLEWQHQLRDNLTKGRTDSDGSAKGYSREDYECEQAAAFQKFLWDSLDDSTPADDGTSIARGVKAKRLAPAIAKAKTKAIEKKEKKAKKQLKEWKKQMKESGGKRKMAKMASDSALSEKKQGRRISQSQDSKLTRKEKKKEKKKMKKAEKEWKKGSLGRKASSASSPLLSSSSSSSFDSASESEHSPSSSSSSADDSSSSSDSDSDDVPTPARGAGPDDEEEPSPPPSPWARRRRGVTNDKSPRSPPALRKRADVHPQAAPAANSSGPSSSSSSAPKLTSPRLQISAPTIGCGRVSPRAAADFATTPVPALIPRPAPAAVESDGTRLSPRPSPRSRSPSLSPSSLRRGLAAATESEEGVGGTNDVRVTQRANPAACLVQ</sequence>